<gene>
    <name evidence="8" type="ORF">GJV26_14340</name>
</gene>
<dbReference type="InterPro" id="IPR020616">
    <property type="entry name" value="Thiolase_N"/>
</dbReference>
<dbReference type="AlphaFoldDB" id="A0A6I3XKA5"/>
<feature type="active site" description="Proton acceptor" evidence="4">
    <location>
        <position position="385"/>
    </location>
</feature>
<dbReference type="InterPro" id="IPR020610">
    <property type="entry name" value="Thiolase_AS"/>
</dbReference>
<dbReference type="InterPro" id="IPR002155">
    <property type="entry name" value="Thiolase"/>
</dbReference>
<reference evidence="8 9" key="1">
    <citation type="submission" date="2019-11" db="EMBL/GenBank/DDBJ databases">
        <title>Draft Genome Sequences of Six Type Strains of the Genus Massilia.</title>
        <authorList>
            <person name="Miess H."/>
            <person name="Frediansyah A."/>
            <person name="Goeker M."/>
            <person name="Gross H."/>
        </authorList>
    </citation>
    <scope>NUCLEOTIDE SEQUENCE [LARGE SCALE GENOMIC DNA]</scope>
    <source>
        <strain evidence="8 9">DSM 17513</strain>
    </source>
</reference>
<dbReference type="SUPFAM" id="SSF53901">
    <property type="entry name" value="Thiolase-like"/>
    <property type="match status" value="2"/>
</dbReference>
<comment type="caution">
    <text evidence="8">The sequence shown here is derived from an EMBL/GenBank/DDBJ whole genome shotgun (WGS) entry which is preliminary data.</text>
</comment>
<feature type="domain" description="Thiolase N-terminal" evidence="6">
    <location>
        <begin position="5"/>
        <end position="268"/>
    </location>
</feature>
<keyword evidence="9" id="KW-1185">Reference proteome</keyword>
<dbReference type="PANTHER" id="PTHR18919">
    <property type="entry name" value="ACETYL-COA C-ACYLTRANSFERASE"/>
    <property type="match status" value="1"/>
</dbReference>
<comment type="similarity">
    <text evidence="1 5">Belongs to the thiolase-like superfamily. Thiolase family.</text>
</comment>
<proteinExistence type="inferred from homology"/>
<evidence type="ECO:0000256" key="2">
    <source>
        <dbReference type="ARBA" id="ARBA00022679"/>
    </source>
</evidence>
<evidence type="ECO:0000313" key="9">
    <source>
        <dbReference type="Proteomes" id="UP000431684"/>
    </source>
</evidence>
<dbReference type="RefSeq" id="WP_155709399.1">
    <property type="nucleotide sequence ID" value="NZ_BMWU01000001.1"/>
</dbReference>
<organism evidence="8 9">
    <name type="scientific">Pseudoduganella dura</name>
    <dbReference type="NCBI Taxonomy" id="321982"/>
    <lineage>
        <taxon>Bacteria</taxon>
        <taxon>Pseudomonadati</taxon>
        <taxon>Pseudomonadota</taxon>
        <taxon>Betaproteobacteria</taxon>
        <taxon>Burkholderiales</taxon>
        <taxon>Oxalobacteraceae</taxon>
        <taxon>Telluria group</taxon>
        <taxon>Pseudoduganella</taxon>
    </lineage>
</organism>
<feature type="active site" description="Proton acceptor" evidence="4">
    <location>
        <position position="355"/>
    </location>
</feature>
<accession>A0A6I3XKA5</accession>
<dbReference type="PIRSF" id="PIRSF000429">
    <property type="entry name" value="Ac-CoA_Ac_transf"/>
    <property type="match status" value="1"/>
</dbReference>
<evidence type="ECO:0000259" key="7">
    <source>
        <dbReference type="Pfam" id="PF02803"/>
    </source>
</evidence>
<feature type="active site" description="Acyl-thioester intermediate" evidence="4">
    <location>
        <position position="89"/>
    </location>
</feature>
<dbReference type="Gene3D" id="3.40.47.10">
    <property type="match status" value="2"/>
</dbReference>
<sequence length="399" mass="40941">MNDPVVIVGAARTPMGAFQGDFSSLSANDLGAVAIRAAVERAGIAPELVEHVYFGNCLMAGQGQAPARQALLKAGLPTATGAVTLSKMCGSAMQAAIFAHDQLVAGSADVVLAGGMESMTNAPYLVPKGRGGYRIGHGMLFDHMMLDGLEDAYSKDEKTGGGRSMGTFAEECATKYSFTREQQDAFAIESVRRAQAAAAGGKFAWEIAPVTVSGRGGDTVIDRDEGPAKAKVEKIPALKPAFKKDGTITAASSSSINDGAAALVMMRASTAEKLGATVIARVVGHTTNALAPNEFTTAPVGAIRKLLDKNGWKVSDVDLFEINEAFAAVPMAAMHELDIPHAKVNVHGGACALGHPIGASGARIIVTLLGALKDRGGKRGVAALCIGGGEATAIGVELL</sequence>
<dbReference type="FunFam" id="3.40.47.10:FF:000010">
    <property type="entry name" value="Acetyl-CoA acetyltransferase (Thiolase)"/>
    <property type="match status" value="1"/>
</dbReference>
<feature type="domain" description="Thiolase C-terminal" evidence="7">
    <location>
        <begin position="277"/>
        <end position="397"/>
    </location>
</feature>
<protein>
    <submittedName>
        <fullName evidence="8">Acetyl-CoA C-acyltransferase</fullName>
        <ecNumber evidence="8">2.3.1.16</ecNumber>
    </submittedName>
</protein>
<dbReference type="GO" id="GO:0003988">
    <property type="term" value="F:acetyl-CoA C-acyltransferase activity"/>
    <property type="evidence" value="ECO:0007669"/>
    <property type="project" value="UniProtKB-EC"/>
</dbReference>
<evidence type="ECO:0000256" key="1">
    <source>
        <dbReference type="ARBA" id="ARBA00010982"/>
    </source>
</evidence>
<evidence type="ECO:0000256" key="5">
    <source>
        <dbReference type="RuleBase" id="RU003557"/>
    </source>
</evidence>
<dbReference type="PROSITE" id="PS00099">
    <property type="entry name" value="THIOLASE_3"/>
    <property type="match status" value="1"/>
</dbReference>
<dbReference type="GO" id="GO:0044281">
    <property type="term" value="P:small molecule metabolic process"/>
    <property type="evidence" value="ECO:0007669"/>
    <property type="project" value="UniProtKB-ARBA"/>
</dbReference>
<evidence type="ECO:0000259" key="6">
    <source>
        <dbReference type="Pfam" id="PF00108"/>
    </source>
</evidence>
<evidence type="ECO:0000313" key="8">
    <source>
        <dbReference type="EMBL" id="MUI13632.1"/>
    </source>
</evidence>
<evidence type="ECO:0000256" key="4">
    <source>
        <dbReference type="PIRSR" id="PIRSR000429-1"/>
    </source>
</evidence>
<evidence type="ECO:0000256" key="3">
    <source>
        <dbReference type="ARBA" id="ARBA00023315"/>
    </source>
</evidence>
<dbReference type="NCBIfam" id="NF005404">
    <property type="entry name" value="PRK06954.1"/>
    <property type="match status" value="1"/>
</dbReference>
<dbReference type="Proteomes" id="UP000431684">
    <property type="component" value="Unassembled WGS sequence"/>
</dbReference>
<dbReference type="InterPro" id="IPR016039">
    <property type="entry name" value="Thiolase-like"/>
</dbReference>
<dbReference type="Pfam" id="PF02803">
    <property type="entry name" value="Thiolase_C"/>
    <property type="match status" value="1"/>
</dbReference>
<name>A0A6I3XKA5_9BURK</name>
<dbReference type="OrthoDB" id="8558405at2"/>
<dbReference type="EC" id="2.3.1.16" evidence="8"/>
<dbReference type="PANTHER" id="PTHR18919:SF138">
    <property type="entry name" value="ACETYL-COA C-ACETYLTRANSFERASE"/>
    <property type="match status" value="1"/>
</dbReference>
<dbReference type="NCBIfam" id="TIGR01930">
    <property type="entry name" value="AcCoA-C-Actrans"/>
    <property type="match status" value="1"/>
</dbReference>
<dbReference type="EMBL" id="WNWM01000002">
    <property type="protein sequence ID" value="MUI13632.1"/>
    <property type="molecule type" value="Genomic_DNA"/>
</dbReference>
<dbReference type="InterPro" id="IPR020617">
    <property type="entry name" value="Thiolase_C"/>
</dbReference>
<keyword evidence="3 5" id="KW-0012">Acyltransferase</keyword>
<dbReference type="CDD" id="cd00751">
    <property type="entry name" value="thiolase"/>
    <property type="match status" value="1"/>
</dbReference>
<keyword evidence="2 5" id="KW-0808">Transferase</keyword>
<dbReference type="Pfam" id="PF00108">
    <property type="entry name" value="Thiolase_N"/>
    <property type="match status" value="1"/>
</dbReference>